<dbReference type="SMART" id="SM00192">
    <property type="entry name" value="LDLa"/>
    <property type="match status" value="1"/>
</dbReference>
<dbReference type="AlphaFoldDB" id="A0ABD0K6Z7"/>
<dbReference type="Gene3D" id="2.40.128.620">
    <property type="match status" value="1"/>
</dbReference>
<organism evidence="3 4">
    <name type="scientific">Batillaria attramentaria</name>
    <dbReference type="NCBI Taxonomy" id="370345"/>
    <lineage>
        <taxon>Eukaryota</taxon>
        <taxon>Metazoa</taxon>
        <taxon>Spiralia</taxon>
        <taxon>Lophotrochozoa</taxon>
        <taxon>Mollusca</taxon>
        <taxon>Gastropoda</taxon>
        <taxon>Caenogastropoda</taxon>
        <taxon>Sorbeoconcha</taxon>
        <taxon>Cerithioidea</taxon>
        <taxon>Batillariidae</taxon>
        <taxon>Batillaria</taxon>
    </lineage>
</organism>
<gene>
    <name evidence="3" type="ORF">BaRGS_00025610</name>
</gene>
<dbReference type="InterPro" id="IPR002172">
    <property type="entry name" value="LDrepeatLR_classA_rpt"/>
</dbReference>
<evidence type="ECO:0000313" key="4">
    <source>
        <dbReference type="Proteomes" id="UP001519460"/>
    </source>
</evidence>
<keyword evidence="1" id="KW-1015">Disulfide bond</keyword>
<dbReference type="EMBL" id="JACVVK020000232">
    <property type="protein sequence ID" value="KAK7483114.1"/>
    <property type="molecule type" value="Genomic_DNA"/>
</dbReference>
<protein>
    <submittedName>
        <fullName evidence="3">Uncharacterized protein</fullName>
    </submittedName>
</protein>
<comment type="caution">
    <text evidence="2">Lacks conserved residue(s) required for the propagation of feature annotation.</text>
</comment>
<evidence type="ECO:0000256" key="1">
    <source>
        <dbReference type="ARBA" id="ARBA00023157"/>
    </source>
</evidence>
<dbReference type="InterPro" id="IPR036055">
    <property type="entry name" value="LDL_receptor-like_sf"/>
</dbReference>
<dbReference type="Proteomes" id="UP001519460">
    <property type="component" value="Unassembled WGS sequence"/>
</dbReference>
<evidence type="ECO:0000256" key="2">
    <source>
        <dbReference type="PROSITE-ProRule" id="PRU00124"/>
    </source>
</evidence>
<evidence type="ECO:0000313" key="3">
    <source>
        <dbReference type="EMBL" id="KAK7483114.1"/>
    </source>
</evidence>
<accession>A0ABD0K6Z7</accession>
<dbReference type="PROSITE" id="PS50068">
    <property type="entry name" value="LDLRA_2"/>
    <property type="match status" value="1"/>
</dbReference>
<dbReference type="SUPFAM" id="SSF57424">
    <property type="entry name" value="LDL receptor-like module"/>
    <property type="match status" value="1"/>
</dbReference>
<keyword evidence="4" id="KW-1185">Reference proteome</keyword>
<comment type="caution">
    <text evidence="3">The sequence shown here is derived from an EMBL/GenBank/DDBJ whole genome shotgun (WGS) entry which is preliminary data.</text>
</comment>
<sequence>MLLSFIAKTAELTYTNGVEVEEKEASLCDEDWSFTCDEARTECIDPSLTCNGVSECRNGRDESVEQCGEYDVSIIYASFCDVTRHDLLVDSLFHDKGG</sequence>
<name>A0ABD0K6Z7_9CAEN</name>
<reference evidence="3 4" key="1">
    <citation type="journal article" date="2023" name="Sci. Data">
        <title>Genome assembly of the Korean intertidal mud-creeper Batillaria attramentaria.</title>
        <authorList>
            <person name="Patra A.K."/>
            <person name="Ho P.T."/>
            <person name="Jun S."/>
            <person name="Lee S.J."/>
            <person name="Kim Y."/>
            <person name="Won Y.J."/>
        </authorList>
    </citation>
    <scope>NUCLEOTIDE SEQUENCE [LARGE SCALE GENOMIC DNA]</scope>
    <source>
        <strain evidence="3">Wonlab-2016</strain>
    </source>
</reference>
<proteinExistence type="predicted"/>